<reference evidence="1" key="3">
    <citation type="submission" date="2025-09" db="UniProtKB">
        <authorList>
            <consortium name="Ensembl"/>
        </authorList>
    </citation>
    <scope>IDENTIFICATION</scope>
</reference>
<name>A0A3P8SIY6_AMPPE</name>
<dbReference type="InterPro" id="IPR036397">
    <property type="entry name" value="RNaseH_sf"/>
</dbReference>
<reference evidence="1 2" key="1">
    <citation type="submission" date="2018-03" db="EMBL/GenBank/DDBJ databases">
        <title>Finding Nemo's genes: A chromosome-scale reference assembly of the genome of the orange clownfish Amphiprion percula.</title>
        <authorList>
            <person name="Lehmann R."/>
        </authorList>
    </citation>
    <scope>NUCLEOTIDE SEQUENCE</scope>
</reference>
<dbReference type="STRING" id="161767.ENSAPEP00000012473"/>
<organism evidence="1 2">
    <name type="scientific">Amphiprion percula</name>
    <name type="common">Orange clownfish</name>
    <name type="synonym">Lutjanus percula</name>
    <dbReference type="NCBI Taxonomy" id="161767"/>
    <lineage>
        <taxon>Eukaryota</taxon>
        <taxon>Metazoa</taxon>
        <taxon>Chordata</taxon>
        <taxon>Craniata</taxon>
        <taxon>Vertebrata</taxon>
        <taxon>Euteleostomi</taxon>
        <taxon>Actinopterygii</taxon>
        <taxon>Neopterygii</taxon>
        <taxon>Teleostei</taxon>
        <taxon>Neoteleostei</taxon>
        <taxon>Acanthomorphata</taxon>
        <taxon>Ovalentaria</taxon>
        <taxon>Pomacentridae</taxon>
        <taxon>Amphiprion</taxon>
    </lineage>
</organism>
<evidence type="ECO:0000313" key="2">
    <source>
        <dbReference type="Proteomes" id="UP000265080"/>
    </source>
</evidence>
<dbReference type="Proteomes" id="UP000265080">
    <property type="component" value="Chromosome 17"/>
</dbReference>
<dbReference type="AlphaFoldDB" id="A0A3P8SIY6"/>
<dbReference type="GeneTree" id="ENSGT00990000206789"/>
<dbReference type="Gene3D" id="3.30.420.10">
    <property type="entry name" value="Ribonuclease H-like superfamily/Ribonuclease H"/>
    <property type="match status" value="1"/>
</dbReference>
<evidence type="ECO:0000313" key="1">
    <source>
        <dbReference type="Ensembl" id="ENSAPEP00000012473.1"/>
    </source>
</evidence>
<proteinExistence type="predicted"/>
<protein>
    <submittedName>
        <fullName evidence="1">Uncharacterized protein</fullName>
    </submittedName>
</protein>
<reference evidence="1" key="2">
    <citation type="submission" date="2025-08" db="UniProtKB">
        <authorList>
            <consortium name="Ensembl"/>
        </authorList>
    </citation>
    <scope>IDENTIFICATION</scope>
</reference>
<dbReference type="GO" id="GO:0003676">
    <property type="term" value="F:nucleic acid binding"/>
    <property type="evidence" value="ECO:0007669"/>
    <property type="project" value="InterPro"/>
</dbReference>
<dbReference type="Ensembl" id="ENSAPET00000012807.1">
    <property type="protein sequence ID" value="ENSAPEP00000012473.1"/>
    <property type="gene ID" value="ENSAPEG00000008896.1"/>
</dbReference>
<keyword evidence="2" id="KW-1185">Reference proteome</keyword>
<sequence>MLQDQDYHSECIFHGVKHRGGSVIMWACISANSVGEIPFIDGAVNYWGYTEILADNIIPTLQQLRKRGIIQHNRLVN</sequence>
<accession>A0A3P8SIY6</accession>